<sequence>MVVIITNFSLKSTVAHICVDPVWQTLANRLLNTLAFRAMLNHVQAIYVKSINMKCLEKIIYDATSRKSPSNIILRISPQTSNHIKFSYIYTFTMMQYKTIITCQTLIQLEIGS</sequence>
<accession>A0ABP1IKD1</accession>
<evidence type="ECO:0000313" key="1">
    <source>
        <dbReference type="EMBL" id="CAL6017978.1"/>
    </source>
</evidence>
<proteinExistence type="predicted"/>
<dbReference type="EMBL" id="CAXDID020000079">
    <property type="protein sequence ID" value="CAL6017978.1"/>
    <property type="molecule type" value="Genomic_DNA"/>
</dbReference>
<keyword evidence="2" id="KW-1185">Reference proteome</keyword>
<dbReference type="Proteomes" id="UP001642409">
    <property type="component" value="Unassembled WGS sequence"/>
</dbReference>
<gene>
    <name evidence="1" type="ORF">HINF_LOCUS26250</name>
</gene>
<evidence type="ECO:0000313" key="2">
    <source>
        <dbReference type="Proteomes" id="UP001642409"/>
    </source>
</evidence>
<name>A0ABP1IKD1_9EUKA</name>
<comment type="caution">
    <text evidence="1">The sequence shown here is derived from an EMBL/GenBank/DDBJ whole genome shotgun (WGS) entry which is preliminary data.</text>
</comment>
<protein>
    <submittedName>
        <fullName evidence="1">Hypothetical_protein</fullName>
    </submittedName>
</protein>
<organism evidence="1 2">
    <name type="scientific">Hexamita inflata</name>
    <dbReference type="NCBI Taxonomy" id="28002"/>
    <lineage>
        <taxon>Eukaryota</taxon>
        <taxon>Metamonada</taxon>
        <taxon>Diplomonadida</taxon>
        <taxon>Hexamitidae</taxon>
        <taxon>Hexamitinae</taxon>
        <taxon>Hexamita</taxon>
    </lineage>
</organism>
<reference evidence="1 2" key="1">
    <citation type="submission" date="2024-07" db="EMBL/GenBank/DDBJ databases">
        <authorList>
            <person name="Akdeniz Z."/>
        </authorList>
    </citation>
    <scope>NUCLEOTIDE SEQUENCE [LARGE SCALE GENOMIC DNA]</scope>
</reference>